<evidence type="ECO:0000256" key="1">
    <source>
        <dbReference type="SAM" id="Phobius"/>
    </source>
</evidence>
<dbReference type="InterPro" id="IPR017927">
    <property type="entry name" value="FAD-bd_FR_type"/>
</dbReference>
<dbReference type="PANTHER" id="PTHR47215:SF1">
    <property type="entry name" value="F9L1.8 PROTEIN"/>
    <property type="match status" value="1"/>
</dbReference>
<dbReference type="PANTHER" id="PTHR47215">
    <property type="match status" value="1"/>
</dbReference>
<name>A0A8J4GD72_9CHLO</name>
<dbReference type="AlphaFoldDB" id="A0A8J4GD72"/>
<gene>
    <name evidence="3" type="ORF">Vretimale_9377</name>
</gene>
<evidence type="ECO:0000259" key="2">
    <source>
        <dbReference type="PROSITE" id="PS51384"/>
    </source>
</evidence>
<organism evidence="3 4">
    <name type="scientific">Volvox reticuliferus</name>
    <dbReference type="NCBI Taxonomy" id="1737510"/>
    <lineage>
        <taxon>Eukaryota</taxon>
        <taxon>Viridiplantae</taxon>
        <taxon>Chlorophyta</taxon>
        <taxon>core chlorophytes</taxon>
        <taxon>Chlorophyceae</taxon>
        <taxon>CS clade</taxon>
        <taxon>Chlamydomonadales</taxon>
        <taxon>Volvocaceae</taxon>
        <taxon>Volvox</taxon>
    </lineage>
</organism>
<evidence type="ECO:0000313" key="4">
    <source>
        <dbReference type="Proteomes" id="UP000722791"/>
    </source>
</evidence>
<dbReference type="InterPro" id="IPR039261">
    <property type="entry name" value="FNR_nucleotide-bd"/>
</dbReference>
<keyword evidence="1" id="KW-0472">Membrane</keyword>
<dbReference type="Gene3D" id="3.40.50.80">
    <property type="entry name" value="Nucleotide-binding domain of ferredoxin-NADP reductase (FNR) module"/>
    <property type="match status" value="1"/>
</dbReference>
<dbReference type="GO" id="GO:0016491">
    <property type="term" value="F:oxidoreductase activity"/>
    <property type="evidence" value="ECO:0007669"/>
    <property type="project" value="InterPro"/>
</dbReference>
<dbReference type="PROSITE" id="PS51384">
    <property type="entry name" value="FAD_FR"/>
    <property type="match status" value="1"/>
</dbReference>
<dbReference type="Proteomes" id="UP000722791">
    <property type="component" value="Unassembled WGS sequence"/>
</dbReference>
<dbReference type="EMBL" id="BNCQ01000017">
    <property type="protein sequence ID" value="GIM04883.1"/>
    <property type="molecule type" value="Genomic_DNA"/>
</dbReference>
<feature type="transmembrane region" description="Helical" evidence="1">
    <location>
        <begin position="45"/>
        <end position="63"/>
    </location>
</feature>
<sequence length="445" mass="47105">MPEHEKKTRGNTLERMLDHSAGVKISAHRASLHGVQLNPYPLLKVPFLICTSIALISCFWSFWRGRSRAKALGPPATVRPNLSSPRTASIWFAARCLYYLVGDSQAVWRATKLRANSKDTVELIMQQSIFRAKSLSFGTVAPGCAARQTQSIAGHRLQAWNAASTSVAACSAVAITIPAARRCSASTTAFSAVQPPRHTSRRSSVKVHANWGAPVEFKPARVVSNTSAAAGPLHKLLIDVGPLAAGYAVPGQFIQIKVGDSKPGFFAIASAPGTLADGLLEFLIKGAPGTTAELLCNAVGGTEVSVSPVMGKGFPLDRLPASTTSAVLMFATGSGISPIRAVIDSGALAGRDLTLYYGTRNTDSTAYRELLPDWQNNGVKVVQVFSESKQGYVHDVFEREGLSKLPADAASAVGALLCGHKGMCQAVTSLLTAKGVPPEKILLNF</sequence>
<feature type="domain" description="FAD-binding FR-type" evidence="2">
    <location>
        <begin position="215"/>
        <end position="316"/>
    </location>
</feature>
<dbReference type="SUPFAM" id="SSF52343">
    <property type="entry name" value="Ferredoxin reductase-like, C-terminal NADP-linked domain"/>
    <property type="match status" value="1"/>
</dbReference>
<keyword evidence="1" id="KW-1133">Transmembrane helix</keyword>
<accession>A0A8J4GD72</accession>
<evidence type="ECO:0000313" key="3">
    <source>
        <dbReference type="EMBL" id="GIM04883.1"/>
    </source>
</evidence>
<proteinExistence type="predicted"/>
<comment type="caution">
    <text evidence="3">The sequence shown here is derived from an EMBL/GenBank/DDBJ whole genome shotgun (WGS) entry which is preliminary data.</text>
</comment>
<reference evidence="3" key="1">
    <citation type="journal article" date="2021" name="Proc. Natl. Acad. Sci. U.S.A.">
        <title>Three genomes in the algal genus Volvox reveal the fate of a haploid sex-determining region after a transition to homothallism.</title>
        <authorList>
            <person name="Yamamoto K."/>
            <person name="Hamaji T."/>
            <person name="Kawai-Toyooka H."/>
            <person name="Matsuzaki R."/>
            <person name="Takahashi F."/>
            <person name="Nishimura Y."/>
            <person name="Kawachi M."/>
            <person name="Noguchi H."/>
            <person name="Minakuchi Y."/>
            <person name="Umen J.G."/>
            <person name="Toyoda A."/>
            <person name="Nozaki H."/>
        </authorList>
    </citation>
    <scope>NUCLEOTIDE SEQUENCE</scope>
    <source>
        <strain evidence="3">NIES-3785</strain>
    </source>
</reference>
<dbReference type="InterPro" id="IPR001433">
    <property type="entry name" value="OxRdtase_FAD/NAD-bd"/>
</dbReference>
<protein>
    <recommendedName>
        <fullName evidence="2">FAD-binding FR-type domain-containing protein</fullName>
    </recommendedName>
</protein>
<dbReference type="CDD" id="cd00322">
    <property type="entry name" value="FNR_like"/>
    <property type="match status" value="1"/>
</dbReference>
<keyword evidence="1" id="KW-0812">Transmembrane</keyword>
<dbReference type="Pfam" id="PF00175">
    <property type="entry name" value="NAD_binding_1"/>
    <property type="match status" value="1"/>
</dbReference>